<sequence>MNYSLFDVLDIINFESGNIKYHQIKNQQFKNEIWESSKLIKLWWFMWRLSPKADMVEFIFSKLFGEHISIGNLTIFGCNAMMFAFQLRTKKGIWLFQPPCFNLYHHKFTWGILYLSPNGTSRHPMAKIYYGRKRSP</sequence>
<proteinExistence type="predicted"/>
<accession>A0A9Q5ZGH9</accession>
<reference evidence="1 2" key="1">
    <citation type="submission" date="2015-02" db="EMBL/GenBank/DDBJ databases">
        <title>Nostoc linckia genome annotation.</title>
        <authorList>
            <person name="Zhou Z."/>
        </authorList>
    </citation>
    <scope>NUCLEOTIDE SEQUENCE [LARGE SCALE GENOMIC DNA]</scope>
    <source>
        <strain evidence="2">z8</strain>
    </source>
</reference>
<name>A0A9Q5ZGH9_NOSLI</name>
<dbReference type="Proteomes" id="UP000222310">
    <property type="component" value="Unassembled WGS sequence"/>
</dbReference>
<comment type="caution">
    <text evidence="1">The sequence shown here is derived from an EMBL/GenBank/DDBJ whole genome shotgun (WGS) entry which is preliminary data.</text>
</comment>
<gene>
    <name evidence="1" type="ORF">VF08_03465</name>
</gene>
<dbReference type="AlphaFoldDB" id="A0A9Q5ZGH9"/>
<dbReference type="EMBL" id="LAHD01000005">
    <property type="protein sequence ID" value="PHK06803.1"/>
    <property type="molecule type" value="Genomic_DNA"/>
</dbReference>
<dbReference type="GeneID" id="57094363"/>
<evidence type="ECO:0000313" key="1">
    <source>
        <dbReference type="EMBL" id="PHK06803.1"/>
    </source>
</evidence>
<organism evidence="1 2">
    <name type="scientific">Nostoc linckia z8</name>
    <dbReference type="NCBI Taxonomy" id="1628746"/>
    <lineage>
        <taxon>Bacteria</taxon>
        <taxon>Bacillati</taxon>
        <taxon>Cyanobacteriota</taxon>
        <taxon>Cyanophyceae</taxon>
        <taxon>Nostocales</taxon>
        <taxon>Nostocaceae</taxon>
        <taxon>Nostoc</taxon>
    </lineage>
</organism>
<protein>
    <submittedName>
        <fullName evidence="1">Uncharacterized protein</fullName>
    </submittedName>
</protein>
<dbReference type="RefSeq" id="WP_099066590.1">
    <property type="nucleotide sequence ID" value="NZ_LAHD01000005.1"/>
</dbReference>
<evidence type="ECO:0000313" key="2">
    <source>
        <dbReference type="Proteomes" id="UP000222310"/>
    </source>
</evidence>